<evidence type="ECO:0000256" key="6">
    <source>
        <dbReference type="ARBA" id="ARBA00022833"/>
    </source>
</evidence>
<reference evidence="10 11" key="1">
    <citation type="submission" date="2014-03" db="EMBL/GenBank/DDBJ databases">
        <title>Draft genome of the hookworm Oesophagostomum dentatum.</title>
        <authorList>
            <person name="Mitreva M."/>
        </authorList>
    </citation>
    <scope>NUCLEOTIDE SEQUENCE [LARGE SCALE GENOMIC DNA]</scope>
    <source>
        <strain evidence="10 11">OD-Hann</strain>
    </source>
</reference>
<dbReference type="InterPro" id="IPR000718">
    <property type="entry name" value="Peptidase_M13"/>
</dbReference>
<gene>
    <name evidence="10" type="ORF">OESDEN_01709</name>
</gene>
<sequence length="368" mass="42391">MLADREVRISHALTVQRMEEFLSNVDDLTLADYLDWKEFTSQVYGLKGRNRADDCVTLTANMFHDIAGKRYLERHFNFDSIATVKQLVDDVKGAFLEMLSENDWMDYKTKRRAELKLDFNEQNTYYEIVMAAEYWMQDRAFQKLDKLNTRDKFDVSVSEVNAFYDGSQNLIAIMAGMLQPPFFNVSLPRILNYGALGVVAGHEITHGFDDIGASYDELGNKNNWWDDRTYRNFEWKKQCFDVQYGSIIVKDVHVAIDGKRTEGENIADNGGMRAAARVAARLAARPSEQFIIAGLEDYTTLQYFFMHYAYIWCGSTRRATLLNKLATDVHPPDMYRVNVVLSNQPEFGKAFGCQKGSPMYPEQTCTLW</sequence>
<dbReference type="InterPro" id="IPR008753">
    <property type="entry name" value="Peptidase_M13_N"/>
</dbReference>
<evidence type="ECO:0000313" key="11">
    <source>
        <dbReference type="Proteomes" id="UP000053660"/>
    </source>
</evidence>
<keyword evidence="4" id="KW-0479">Metal-binding</keyword>
<dbReference type="Pfam" id="PF01431">
    <property type="entry name" value="Peptidase_M13"/>
    <property type="match status" value="1"/>
</dbReference>
<accession>A0A0B1TQB9</accession>
<evidence type="ECO:0008006" key="12">
    <source>
        <dbReference type="Google" id="ProtNLM"/>
    </source>
</evidence>
<evidence type="ECO:0000313" key="10">
    <source>
        <dbReference type="EMBL" id="KHJ98306.1"/>
    </source>
</evidence>
<dbReference type="InterPro" id="IPR024079">
    <property type="entry name" value="MetalloPept_cat_dom_sf"/>
</dbReference>
<evidence type="ECO:0000259" key="8">
    <source>
        <dbReference type="Pfam" id="PF01431"/>
    </source>
</evidence>
<evidence type="ECO:0000256" key="5">
    <source>
        <dbReference type="ARBA" id="ARBA00022801"/>
    </source>
</evidence>
<feature type="domain" description="Peptidase M13 C-terminal" evidence="8">
    <location>
        <begin position="161"/>
        <end position="366"/>
    </location>
</feature>
<dbReference type="PANTHER" id="PTHR11733">
    <property type="entry name" value="ZINC METALLOPROTEASE FAMILY M13 NEPRILYSIN-RELATED"/>
    <property type="match status" value="1"/>
</dbReference>
<dbReference type="PANTHER" id="PTHR11733:SF133">
    <property type="entry name" value="PHOSPHATE-REGULATING NEUTRAL ENDOPEPTIDASE PHEX"/>
    <property type="match status" value="1"/>
</dbReference>
<dbReference type="SUPFAM" id="SSF55486">
    <property type="entry name" value="Metalloproteases ('zincins'), catalytic domain"/>
    <property type="match status" value="1"/>
</dbReference>
<keyword evidence="5" id="KW-0378">Hydrolase</keyword>
<dbReference type="EMBL" id="KN549330">
    <property type="protein sequence ID" value="KHJ98306.1"/>
    <property type="molecule type" value="Genomic_DNA"/>
</dbReference>
<keyword evidence="3" id="KW-0645">Protease</keyword>
<feature type="domain" description="Peptidase M13 N-terminal" evidence="9">
    <location>
        <begin position="36"/>
        <end position="120"/>
    </location>
</feature>
<dbReference type="PRINTS" id="PR00786">
    <property type="entry name" value="NEPRILYSIN"/>
</dbReference>
<comment type="cofactor">
    <cofactor evidence="1">
        <name>Zn(2+)</name>
        <dbReference type="ChEBI" id="CHEBI:29105"/>
    </cofactor>
</comment>
<evidence type="ECO:0000256" key="2">
    <source>
        <dbReference type="ARBA" id="ARBA00007357"/>
    </source>
</evidence>
<protein>
    <recommendedName>
        <fullName evidence="12">Peptidase family M13</fullName>
    </recommendedName>
</protein>
<dbReference type="GO" id="GO:0046872">
    <property type="term" value="F:metal ion binding"/>
    <property type="evidence" value="ECO:0007669"/>
    <property type="project" value="UniProtKB-KW"/>
</dbReference>
<dbReference type="PROSITE" id="PS51885">
    <property type="entry name" value="NEPRILYSIN"/>
    <property type="match status" value="1"/>
</dbReference>
<dbReference type="InterPro" id="IPR018497">
    <property type="entry name" value="Peptidase_M13_C"/>
</dbReference>
<evidence type="ECO:0000259" key="9">
    <source>
        <dbReference type="Pfam" id="PF05649"/>
    </source>
</evidence>
<keyword evidence="7" id="KW-0482">Metalloprotease</keyword>
<evidence type="ECO:0000256" key="7">
    <source>
        <dbReference type="ARBA" id="ARBA00023049"/>
    </source>
</evidence>
<organism evidence="10 11">
    <name type="scientific">Oesophagostomum dentatum</name>
    <name type="common">Nodular worm</name>
    <dbReference type="NCBI Taxonomy" id="61180"/>
    <lineage>
        <taxon>Eukaryota</taxon>
        <taxon>Metazoa</taxon>
        <taxon>Ecdysozoa</taxon>
        <taxon>Nematoda</taxon>
        <taxon>Chromadorea</taxon>
        <taxon>Rhabditida</taxon>
        <taxon>Rhabditina</taxon>
        <taxon>Rhabditomorpha</taxon>
        <taxon>Strongyloidea</taxon>
        <taxon>Strongylidae</taxon>
        <taxon>Oesophagostomum</taxon>
    </lineage>
</organism>
<keyword evidence="6" id="KW-0862">Zinc</keyword>
<dbReference type="GO" id="GO:0016485">
    <property type="term" value="P:protein processing"/>
    <property type="evidence" value="ECO:0007669"/>
    <property type="project" value="TreeGrafter"/>
</dbReference>
<name>A0A0B1TQB9_OESDE</name>
<evidence type="ECO:0000256" key="1">
    <source>
        <dbReference type="ARBA" id="ARBA00001947"/>
    </source>
</evidence>
<keyword evidence="11" id="KW-1185">Reference proteome</keyword>
<dbReference type="AlphaFoldDB" id="A0A0B1TQB9"/>
<dbReference type="Proteomes" id="UP000053660">
    <property type="component" value="Unassembled WGS sequence"/>
</dbReference>
<dbReference type="CDD" id="cd08662">
    <property type="entry name" value="M13"/>
    <property type="match status" value="1"/>
</dbReference>
<evidence type="ECO:0000256" key="4">
    <source>
        <dbReference type="ARBA" id="ARBA00022723"/>
    </source>
</evidence>
<proteinExistence type="inferred from homology"/>
<dbReference type="Gene3D" id="3.40.390.10">
    <property type="entry name" value="Collagenase (Catalytic Domain)"/>
    <property type="match status" value="1"/>
</dbReference>
<comment type="similarity">
    <text evidence="2">Belongs to the peptidase M13 family.</text>
</comment>
<dbReference type="Pfam" id="PF05649">
    <property type="entry name" value="Peptidase_M13_N"/>
    <property type="match status" value="1"/>
</dbReference>
<dbReference type="OrthoDB" id="6475849at2759"/>
<dbReference type="GO" id="GO:0004222">
    <property type="term" value="F:metalloendopeptidase activity"/>
    <property type="evidence" value="ECO:0007669"/>
    <property type="project" value="InterPro"/>
</dbReference>
<evidence type="ECO:0000256" key="3">
    <source>
        <dbReference type="ARBA" id="ARBA00022670"/>
    </source>
</evidence>
<dbReference type="GO" id="GO:0005886">
    <property type="term" value="C:plasma membrane"/>
    <property type="evidence" value="ECO:0007669"/>
    <property type="project" value="TreeGrafter"/>
</dbReference>